<reference evidence="3 4" key="1">
    <citation type="submission" date="2019-07" db="EMBL/GenBank/DDBJ databases">
        <title>Genomics analysis of Aphanomyces spp. identifies a new class of oomycete effector associated with host adaptation.</title>
        <authorList>
            <person name="Gaulin E."/>
        </authorList>
    </citation>
    <scope>NUCLEOTIDE SEQUENCE [LARGE SCALE GENOMIC DNA]</scope>
    <source>
        <strain evidence="3 4">ATCC 201684</strain>
    </source>
</reference>
<dbReference type="InterPro" id="IPR018200">
    <property type="entry name" value="USP_CS"/>
</dbReference>
<organism evidence="3 4">
    <name type="scientific">Aphanomyces euteiches</name>
    <dbReference type="NCBI Taxonomy" id="100861"/>
    <lineage>
        <taxon>Eukaryota</taxon>
        <taxon>Sar</taxon>
        <taxon>Stramenopiles</taxon>
        <taxon>Oomycota</taxon>
        <taxon>Saprolegniomycetes</taxon>
        <taxon>Saprolegniales</taxon>
        <taxon>Verrucalvaceae</taxon>
        <taxon>Aphanomyces</taxon>
    </lineage>
</organism>
<dbReference type="PROSITE" id="PS50235">
    <property type="entry name" value="USP_3"/>
    <property type="match status" value="1"/>
</dbReference>
<feature type="compositionally biased region" description="Basic and acidic residues" evidence="1">
    <location>
        <begin position="1116"/>
        <end position="1125"/>
    </location>
</feature>
<dbReference type="GO" id="GO:0004843">
    <property type="term" value="F:cysteine-type deubiquitinase activity"/>
    <property type="evidence" value="ECO:0007669"/>
    <property type="project" value="InterPro"/>
</dbReference>
<feature type="region of interest" description="Disordered" evidence="1">
    <location>
        <begin position="324"/>
        <end position="358"/>
    </location>
</feature>
<feature type="domain" description="USP" evidence="2">
    <location>
        <begin position="72"/>
        <end position="450"/>
    </location>
</feature>
<feature type="compositionally biased region" description="Acidic residues" evidence="1">
    <location>
        <begin position="342"/>
        <end position="358"/>
    </location>
</feature>
<proteinExistence type="predicted"/>
<dbReference type="InterPro" id="IPR001394">
    <property type="entry name" value="Peptidase_C19_UCH"/>
</dbReference>
<evidence type="ECO:0000259" key="2">
    <source>
        <dbReference type="PROSITE" id="PS50235"/>
    </source>
</evidence>
<dbReference type="InterPro" id="IPR028889">
    <property type="entry name" value="USP"/>
</dbReference>
<gene>
    <name evidence="3" type="ORF">Ae201684_004751</name>
</gene>
<evidence type="ECO:0000313" key="3">
    <source>
        <dbReference type="EMBL" id="KAF0739570.1"/>
    </source>
</evidence>
<dbReference type="InterPro" id="IPR038765">
    <property type="entry name" value="Papain-like_cys_pep_sf"/>
</dbReference>
<dbReference type="Pfam" id="PF00443">
    <property type="entry name" value="UCH"/>
    <property type="match status" value="1"/>
</dbReference>
<keyword evidence="4" id="KW-1185">Reference proteome</keyword>
<comment type="caution">
    <text evidence="3">The sequence shown here is derived from an EMBL/GenBank/DDBJ whole genome shotgun (WGS) entry which is preliminary data.</text>
</comment>
<dbReference type="GO" id="GO:0005829">
    <property type="term" value="C:cytosol"/>
    <property type="evidence" value="ECO:0007669"/>
    <property type="project" value="TreeGrafter"/>
</dbReference>
<dbReference type="Gene3D" id="3.90.70.10">
    <property type="entry name" value="Cysteine proteinases"/>
    <property type="match status" value="1"/>
</dbReference>
<protein>
    <recommendedName>
        <fullName evidence="2">USP domain-containing protein</fullName>
    </recommendedName>
</protein>
<evidence type="ECO:0000256" key="1">
    <source>
        <dbReference type="SAM" id="MobiDB-lite"/>
    </source>
</evidence>
<dbReference type="GO" id="GO:0016579">
    <property type="term" value="P:protein deubiquitination"/>
    <property type="evidence" value="ECO:0007669"/>
    <property type="project" value="InterPro"/>
</dbReference>
<dbReference type="VEuPathDB" id="FungiDB:AeMF1_017000"/>
<evidence type="ECO:0000313" key="4">
    <source>
        <dbReference type="Proteomes" id="UP000481153"/>
    </source>
</evidence>
<dbReference type="PROSITE" id="PS00972">
    <property type="entry name" value="USP_1"/>
    <property type="match status" value="1"/>
</dbReference>
<dbReference type="GO" id="GO:0005634">
    <property type="term" value="C:nucleus"/>
    <property type="evidence" value="ECO:0007669"/>
    <property type="project" value="TreeGrafter"/>
</dbReference>
<dbReference type="Proteomes" id="UP000481153">
    <property type="component" value="Unassembled WGS sequence"/>
</dbReference>
<dbReference type="SUPFAM" id="SSF54001">
    <property type="entry name" value="Cysteine proteinases"/>
    <property type="match status" value="1"/>
</dbReference>
<sequence>MDDDKSLINGGYGPITQGKSGLVETIDDDLDGYDDDEPVTSSSVIILHHQPQHQATSGGSSWNYSTAAQLFRGLSNQGATCYMNSLLQSLYMTPEFRRRLYQSETVAKGSSDDDLNIPFQLQKLFAHLQLSKNRRAIDTKALTKSFGWNSSDVFQQHDVQELCRVLFDALEESLKGTKHENLVNELYQGQLKDYVQCATCGNESSRLDNFLDLSLVIRPFGSTQMMRSVEEAIEFFLKPEMLSEGNQWDCSKCAKKQDAIKGLKFNKLPDLLSLQLKRFDFDYTTFNRIKLNNEVKFPKYLNMNTYVQTTKGGTIARKMSLERQELNEKHDSTPSSPLSRTDDDEGTENDADDDLYEQEDTWRSDYDVQAVIDASGPYVYELFSVLIHSGSAMGGHYYAYIKSFEDGQWYNFNDSNVSKITEAEVRTAWGPKPTSISTSTSSHSMYYRSSHSTCAYMLMYRIVSAKNETSVSDEEVPQFLKDVIKDDEDKREQREREREEKARMIQLKIFHPPGHKTMHISKLTPLSEVTEKAAMLFDVPYDPTLVRLRSYSEYTNLPQETYTGREHCSLMQLQLYTHSSLFLEVRSSPEDEWVEYDSSALQLLVRKYEALPKPHFTEPAYVLQIADDSTVEDLVEVLRVKYGLDRDKCRVLHMSASGYWSIQTSILNPADEDMYMKRALRQDIHLRQGSEVYVEECPSLDTWSDAKDLFETQAHLITIQVKCKDKNILTRKNDPAANSKEGATWPFVVDRREPLQILKDQLVKFLDMPANTFKLCRGSSDKAQELKALDVSFKNLTLMDNSTLFLAAGRPLTVGEFHVQIQWYQPKPQTTEPSIFLQGWSQSGEMSWLTTLVVSGDMMVEEMREAIAQEFVKKGVEAPYLRLRDYSNRRMNMILADGLKLHQASQLTLYENREFVVQILSEPEVLPRDHMLYNVSVFDRANLKFGARQEILFEYRNQREHWIDILSNSFHEATGIPIESMRFAKPYQAQEVNVLEVEDFSWIDREQGRRYPNPQSLGIYGDRLVVADSSVPLKELTKEERAALLAIVDKSSDSELLYPTATYGPMMPSHYGASSTYKYSKPKEAALVIRTKQNKSSNGNGDSVPVSPAVSNDGDNDTKEYERQGGMRTCRKWHLEFNVTQTAP</sequence>
<name>A0A6G0XHG1_9STRA</name>
<dbReference type="PROSITE" id="PS00973">
    <property type="entry name" value="USP_2"/>
    <property type="match status" value="1"/>
</dbReference>
<dbReference type="PANTHER" id="PTHR24006:SF702">
    <property type="entry name" value="UBIQUITIN CARBOXYL-TERMINAL HYDROLASE 47"/>
    <property type="match status" value="1"/>
</dbReference>
<dbReference type="AlphaFoldDB" id="A0A6G0XHG1"/>
<accession>A0A6G0XHG1</accession>
<dbReference type="PANTHER" id="PTHR24006">
    <property type="entry name" value="UBIQUITIN CARBOXYL-TERMINAL HYDROLASE"/>
    <property type="match status" value="1"/>
</dbReference>
<feature type="region of interest" description="Disordered" evidence="1">
    <location>
        <begin position="1092"/>
        <end position="1125"/>
    </location>
</feature>
<dbReference type="EMBL" id="VJMJ01000063">
    <property type="protein sequence ID" value="KAF0739570.1"/>
    <property type="molecule type" value="Genomic_DNA"/>
</dbReference>
<dbReference type="InterPro" id="IPR050164">
    <property type="entry name" value="Peptidase_C19"/>
</dbReference>